<evidence type="ECO:0000313" key="6">
    <source>
        <dbReference type="EMBL" id="GII58261.1"/>
    </source>
</evidence>
<dbReference type="PRINTS" id="PR00039">
    <property type="entry name" value="HTHLYSR"/>
</dbReference>
<dbReference type="Gene3D" id="3.40.190.10">
    <property type="entry name" value="Periplasmic binding protein-like II"/>
    <property type="match status" value="2"/>
</dbReference>
<dbReference type="InterPro" id="IPR005119">
    <property type="entry name" value="LysR_subst-bd"/>
</dbReference>
<evidence type="ECO:0000313" key="7">
    <source>
        <dbReference type="Proteomes" id="UP000605992"/>
    </source>
</evidence>
<dbReference type="InterPro" id="IPR000847">
    <property type="entry name" value="LysR_HTH_N"/>
</dbReference>
<evidence type="ECO:0000259" key="5">
    <source>
        <dbReference type="PROSITE" id="PS50931"/>
    </source>
</evidence>
<keyword evidence="3" id="KW-0238">DNA-binding</keyword>
<dbReference type="SUPFAM" id="SSF46785">
    <property type="entry name" value="Winged helix' DNA-binding domain"/>
    <property type="match status" value="1"/>
</dbReference>
<keyword evidence="7" id="KW-1185">Reference proteome</keyword>
<evidence type="ECO:0000256" key="2">
    <source>
        <dbReference type="ARBA" id="ARBA00023015"/>
    </source>
</evidence>
<dbReference type="GO" id="GO:0003677">
    <property type="term" value="F:DNA binding"/>
    <property type="evidence" value="ECO:0007669"/>
    <property type="project" value="UniProtKB-KW"/>
</dbReference>
<dbReference type="InterPro" id="IPR036390">
    <property type="entry name" value="WH_DNA-bd_sf"/>
</dbReference>
<organism evidence="6 7">
    <name type="scientific">Planotetraspora thailandica</name>
    <dbReference type="NCBI Taxonomy" id="487172"/>
    <lineage>
        <taxon>Bacteria</taxon>
        <taxon>Bacillati</taxon>
        <taxon>Actinomycetota</taxon>
        <taxon>Actinomycetes</taxon>
        <taxon>Streptosporangiales</taxon>
        <taxon>Streptosporangiaceae</taxon>
        <taxon>Planotetraspora</taxon>
    </lineage>
</organism>
<accession>A0A8J4DD79</accession>
<dbReference type="InterPro" id="IPR036388">
    <property type="entry name" value="WH-like_DNA-bd_sf"/>
</dbReference>
<sequence>MELRDIEIFLTLAEELHFGRTAERLHVSQARVSQSIKRQERRIGATLFERTSRTVLLTPVGRRLREDLQRGYELIQAGIAAATAAGRGLSGTVRLGLMGALGPQMRGVIEAFRARHPDCDVRTLEFHFGDPFGALRGGRVDLQLLWLPVREPDLTVGPVVLTEGRLLAVPAGHPLAGRASACLDDLADQVVFGPGRGLPPYWEEAMVPLRTPGGRPVPRGPAVRTFPEALALVAAGQGVTVLNEHVARHHRHPGVVCLPIHDAPPTEWALVWRTTGESAHVRAFAQTVRQVGVGVTALPGSQLP</sequence>
<proteinExistence type="inferred from homology"/>
<dbReference type="SUPFAM" id="SSF53850">
    <property type="entry name" value="Periplasmic binding protein-like II"/>
    <property type="match status" value="1"/>
</dbReference>
<dbReference type="EMBL" id="BOOR01000062">
    <property type="protein sequence ID" value="GII58261.1"/>
    <property type="molecule type" value="Genomic_DNA"/>
</dbReference>
<dbReference type="PANTHER" id="PTHR30346:SF0">
    <property type="entry name" value="HCA OPERON TRANSCRIPTIONAL ACTIVATOR HCAR"/>
    <property type="match status" value="1"/>
</dbReference>
<evidence type="ECO:0000256" key="1">
    <source>
        <dbReference type="ARBA" id="ARBA00009437"/>
    </source>
</evidence>
<evidence type="ECO:0000256" key="3">
    <source>
        <dbReference type="ARBA" id="ARBA00023125"/>
    </source>
</evidence>
<feature type="domain" description="HTH lysR-type" evidence="5">
    <location>
        <begin position="1"/>
        <end position="58"/>
    </location>
</feature>
<dbReference type="AlphaFoldDB" id="A0A8J4DD79"/>
<dbReference type="GO" id="GO:0032993">
    <property type="term" value="C:protein-DNA complex"/>
    <property type="evidence" value="ECO:0007669"/>
    <property type="project" value="TreeGrafter"/>
</dbReference>
<comment type="caution">
    <text evidence="6">The sequence shown here is derived from an EMBL/GenBank/DDBJ whole genome shotgun (WGS) entry which is preliminary data.</text>
</comment>
<dbReference type="RefSeq" id="WP_203948367.1">
    <property type="nucleotide sequence ID" value="NZ_BOOR01000062.1"/>
</dbReference>
<dbReference type="Gene3D" id="1.10.10.10">
    <property type="entry name" value="Winged helix-like DNA-binding domain superfamily/Winged helix DNA-binding domain"/>
    <property type="match status" value="1"/>
</dbReference>
<dbReference type="PROSITE" id="PS50931">
    <property type="entry name" value="HTH_LYSR"/>
    <property type="match status" value="1"/>
</dbReference>
<dbReference type="Pfam" id="PF00126">
    <property type="entry name" value="HTH_1"/>
    <property type="match status" value="1"/>
</dbReference>
<dbReference type="FunFam" id="1.10.10.10:FF:000001">
    <property type="entry name" value="LysR family transcriptional regulator"/>
    <property type="match status" value="1"/>
</dbReference>
<name>A0A8J4DD79_9ACTN</name>
<dbReference type="CDD" id="cd08414">
    <property type="entry name" value="PBP2_LTTR_aromatics_like"/>
    <property type="match status" value="1"/>
</dbReference>
<protein>
    <submittedName>
        <fullName evidence="6">LysR family transcriptional regulator</fullName>
    </submittedName>
</protein>
<keyword evidence="2" id="KW-0805">Transcription regulation</keyword>
<dbReference type="GO" id="GO:0003700">
    <property type="term" value="F:DNA-binding transcription factor activity"/>
    <property type="evidence" value="ECO:0007669"/>
    <property type="project" value="InterPro"/>
</dbReference>
<dbReference type="Proteomes" id="UP000605992">
    <property type="component" value="Unassembled WGS sequence"/>
</dbReference>
<reference evidence="6" key="1">
    <citation type="submission" date="2021-01" db="EMBL/GenBank/DDBJ databases">
        <title>Whole genome shotgun sequence of Planotetraspora thailandica NBRC 104271.</title>
        <authorList>
            <person name="Komaki H."/>
            <person name="Tamura T."/>
        </authorList>
    </citation>
    <scope>NUCLEOTIDE SEQUENCE</scope>
    <source>
        <strain evidence="6">NBRC 104271</strain>
    </source>
</reference>
<keyword evidence="4" id="KW-0804">Transcription</keyword>
<evidence type="ECO:0000256" key="4">
    <source>
        <dbReference type="ARBA" id="ARBA00023163"/>
    </source>
</evidence>
<dbReference type="PANTHER" id="PTHR30346">
    <property type="entry name" value="TRANSCRIPTIONAL DUAL REGULATOR HCAR-RELATED"/>
    <property type="match status" value="1"/>
</dbReference>
<dbReference type="Pfam" id="PF03466">
    <property type="entry name" value="LysR_substrate"/>
    <property type="match status" value="1"/>
</dbReference>
<comment type="similarity">
    <text evidence="1">Belongs to the LysR transcriptional regulatory family.</text>
</comment>
<gene>
    <name evidence="6" type="ORF">Pth03_66500</name>
</gene>